<evidence type="ECO:0000256" key="1">
    <source>
        <dbReference type="SAM" id="MobiDB-lite"/>
    </source>
</evidence>
<evidence type="ECO:0000313" key="3">
    <source>
        <dbReference type="EnsemblMetazoa" id="G3509.1:cds"/>
    </source>
</evidence>
<feature type="compositionally biased region" description="Acidic residues" evidence="1">
    <location>
        <begin position="417"/>
        <end position="431"/>
    </location>
</feature>
<feature type="region of interest" description="Disordered" evidence="1">
    <location>
        <begin position="142"/>
        <end position="192"/>
    </location>
</feature>
<proteinExistence type="predicted"/>
<feature type="region of interest" description="Disordered" evidence="1">
    <location>
        <begin position="889"/>
        <end position="933"/>
    </location>
</feature>
<organism evidence="3 4">
    <name type="scientific">Magallana gigas</name>
    <name type="common">Pacific oyster</name>
    <name type="synonym">Crassostrea gigas</name>
    <dbReference type="NCBI Taxonomy" id="29159"/>
    <lineage>
        <taxon>Eukaryota</taxon>
        <taxon>Metazoa</taxon>
        <taxon>Spiralia</taxon>
        <taxon>Lophotrochozoa</taxon>
        <taxon>Mollusca</taxon>
        <taxon>Bivalvia</taxon>
        <taxon>Autobranchia</taxon>
        <taxon>Pteriomorphia</taxon>
        <taxon>Ostreida</taxon>
        <taxon>Ostreoidea</taxon>
        <taxon>Ostreidae</taxon>
        <taxon>Magallana</taxon>
    </lineage>
</organism>
<feature type="compositionally biased region" description="Acidic residues" evidence="1">
    <location>
        <begin position="73"/>
        <end position="84"/>
    </location>
</feature>
<dbReference type="Pfam" id="PF04087">
    <property type="entry name" value="DUF389"/>
    <property type="match status" value="1"/>
</dbReference>
<name>A0A8W8MS85_MAGGI</name>
<dbReference type="InterPro" id="IPR005240">
    <property type="entry name" value="DUF389"/>
</dbReference>
<feature type="region of interest" description="Disordered" evidence="1">
    <location>
        <begin position="851"/>
        <end position="877"/>
    </location>
</feature>
<dbReference type="EnsemblMetazoa" id="G3509.1">
    <property type="protein sequence ID" value="G3509.1:cds"/>
    <property type="gene ID" value="G3509"/>
</dbReference>
<keyword evidence="2" id="KW-0472">Membrane</keyword>
<feature type="region of interest" description="Disordered" evidence="1">
    <location>
        <begin position="1"/>
        <end position="125"/>
    </location>
</feature>
<keyword evidence="2" id="KW-1133">Transmembrane helix</keyword>
<evidence type="ECO:0000256" key="2">
    <source>
        <dbReference type="SAM" id="Phobius"/>
    </source>
</evidence>
<feature type="transmembrane region" description="Helical" evidence="2">
    <location>
        <begin position="484"/>
        <end position="509"/>
    </location>
</feature>
<feature type="compositionally biased region" description="Low complexity" evidence="1">
    <location>
        <begin position="144"/>
        <end position="153"/>
    </location>
</feature>
<evidence type="ECO:0008006" key="5">
    <source>
        <dbReference type="Google" id="ProtNLM"/>
    </source>
</evidence>
<protein>
    <recommendedName>
        <fullName evidence="5">DUF389 domain-containing protein</fullName>
    </recommendedName>
</protein>
<dbReference type="AlphaFoldDB" id="A0A8W8MS85"/>
<feature type="transmembrane region" description="Helical" evidence="2">
    <location>
        <begin position="460"/>
        <end position="478"/>
    </location>
</feature>
<feature type="transmembrane region" description="Helical" evidence="2">
    <location>
        <begin position="594"/>
        <end position="619"/>
    </location>
</feature>
<sequence length="933" mass="102675">MTSFLFVVKIPISEDDKSSSSSDKKSDSDNDSDLKKDESDDEGGQVSKDADNDGDDRDTETSNSGNQKNKSETEDEEGWDFGEGEPEKGADLTKSGVENDGVVMNTVTENNTQPETQTNGTSINNQVQTQTTNVIQMNETQGLENTENSNSESQSIGYPVKTTRTNADTGKCNDNNNITKGEEESVKTAVSTEGSDVNNMEVGITSEIRETSQSPPKKTFIVEKANENSLPAGAKVGSDGVSLDGVEMGIVRENREASKSPQKKTFTVEKANENSLPLSGVSEKQKQIEGIVEHLEKSQSVPPGKLHDELPMPKSLSDDRIAEIEKAEGQMVRFIEDEPLIEVVKRVVESFSIDNFSVQETENREFYQVIFLDEGGERCESILNQLAKEKIGDRPGTSVSIFPSSIYRGNIPKESEMDTEDEGEENDDREEETPFKKSIKARMLVTQVFNNVRDNAQFTFDYLVLCVVASVLACLGLVENSSVILVASMLVSPLMGPILGGTFGTVMHNKSLRNLGIKNELIGLLICLISGLVFGFVSGSVDIKGANWGSTDSWPTDEMKSRGVPRGLWVGVFIALPSGIGVALSVLGGNSGSLIGVAISASLLPPAVNAGMLWAYSIIAAISPPDLDVIYKNVTVGNTSFLEETFTPTKSLGCKPFINNKYSPVHSCDMATEALYLGLISLSLTLLNILCIFIMGITFLKIKEVAPQHTTTDSTRDFWSQDIQVVKESYSTSKGPQSMQLAAQARKLLEDWKQKRGDTAETTLKLQEIIEEVENSPEYNQFLPRIGGGRLYSRYLKKDFEDALHQVQEGYIPETRVVEEKTKSGYNVYRTFHGLQPTVRRRTKPRVTFDVDEETPAKHVPRPMSDGSNSKSHASKRFSIPLNLRSKLYTRRKSKESKNEAELTRFEVSKVDEEPEDFSPSSDARNPMLDANV</sequence>
<feature type="region of interest" description="Disordered" evidence="1">
    <location>
        <begin position="409"/>
        <end position="433"/>
    </location>
</feature>
<dbReference type="PANTHER" id="PTHR20992:SF9">
    <property type="entry name" value="AT15442P-RELATED"/>
    <property type="match status" value="1"/>
</dbReference>
<feature type="transmembrane region" description="Helical" evidence="2">
    <location>
        <begin position="568"/>
        <end position="587"/>
    </location>
</feature>
<feature type="compositionally biased region" description="Basic and acidic residues" evidence="1">
    <location>
        <begin position="12"/>
        <end position="38"/>
    </location>
</feature>
<accession>A0A8W8MS85</accession>
<feature type="compositionally biased region" description="Polar residues" evidence="1">
    <location>
        <begin position="162"/>
        <end position="179"/>
    </location>
</feature>
<keyword evidence="4" id="KW-1185">Reference proteome</keyword>
<feature type="transmembrane region" description="Helical" evidence="2">
    <location>
        <begin position="674"/>
        <end position="700"/>
    </location>
</feature>
<dbReference type="Proteomes" id="UP000005408">
    <property type="component" value="Unassembled WGS sequence"/>
</dbReference>
<feature type="compositionally biased region" description="Basic and acidic residues" evidence="1">
    <location>
        <begin position="896"/>
        <end position="912"/>
    </location>
</feature>
<feature type="compositionally biased region" description="Low complexity" evidence="1">
    <location>
        <begin position="105"/>
        <end position="125"/>
    </location>
</feature>
<feature type="transmembrane region" description="Helical" evidence="2">
    <location>
        <begin position="521"/>
        <end position="541"/>
    </location>
</feature>
<reference evidence="3" key="1">
    <citation type="submission" date="2022-08" db="UniProtKB">
        <authorList>
            <consortium name="EnsemblMetazoa"/>
        </authorList>
    </citation>
    <scope>IDENTIFICATION</scope>
    <source>
        <strain evidence="3">05x7-T-G4-1.051#20</strain>
    </source>
</reference>
<evidence type="ECO:0000313" key="4">
    <source>
        <dbReference type="Proteomes" id="UP000005408"/>
    </source>
</evidence>
<dbReference type="PANTHER" id="PTHR20992">
    <property type="entry name" value="AT15442P-RELATED"/>
    <property type="match status" value="1"/>
</dbReference>
<keyword evidence="2" id="KW-0812">Transmembrane</keyword>